<feature type="compositionally biased region" description="Low complexity" evidence="1">
    <location>
        <begin position="81"/>
        <end position="91"/>
    </location>
</feature>
<dbReference type="Proteomes" id="UP001356427">
    <property type="component" value="Unassembled WGS sequence"/>
</dbReference>
<reference evidence="2 3" key="1">
    <citation type="submission" date="2021-04" db="EMBL/GenBank/DDBJ databases">
        <authorList>
            <person name="De Guttry C."/>
            <person name="Zahm M."/>
            <person name="Klopp C."/>
            <person name="Cabau C."/>
            <person name="Louis A."/>
            <person name="Berthelot C."/>
            <person name="Parey E."/>
            <person name="Roest Crollius H."/>
            <person name="Montfort J."/>
            <person name="Robinson-Rechavi M."/>
            <person name="Bucao C."/>
            <person name="Bouchez O."/>
            <person name="Gislard M."/>
            <person name="Lluch J."/>
            <person name="Milhes M."/>
            <person name="Lampietro C."/>
            <person name="Lopez Roques C."/>
            <person name="Donnadieu C."/>
            <person name="Braasch I."/>
            <person name="Desvignes T."/>
            <person name="Postlethwait J."/>
            <person name="Bobe J."/>
            <person name="Wedekind C."/>
            <person name="Guiguen Y."/>
        </authorList>
    </citation>
    <scope>NUCLEOTIDE SEQUENCE [LARGE SCALE GENOMIC DNA]</scope>
    <source>
        <strain evidence="2">Cs_M1</strain>
        <tissue evidence="2">Blood</tissue>
    </source>
</reference>
<proteinExistence type="predicted"/>
<organism evidence="2 3">
    <name type="scientific">Coregonus suidteri</name>
    <dbReference type="NCBI Taxonomy" id="861788"/>
    <lineage>
        <taxon>Eukaryota</taxon>
        <taxon>Metazoa</taxon>
        <taxon>Chordata</taxon>
        <taxon>Craniata</taxon>
        <taxon>Vertebrata</taxon>
        <taxon>Euteleostomi</taxon>
        <taxon>Actinopterygii</taxon>
        <taxon>Neopterygii</taxon>
        <taxon>Teleostei</taxon>
        <taxon>Protacanthopterygii</taxon>
        <taxon>Salmoniformes</taxon>
        <taxon>Salmonidae</taxon>
        <taxon>Coregoninae</taxon>
        <taxon>Coregonus</taxon>
    </lineage>
</organism>
<comment type="caution">
    <text evidence="2">The sequence shown here is derived from an EMBL/GenBank/DDBJ whole genome shotgun (WGS) entry which is preliminary data.</text>
</comment>
<keyword evidence="3" id="KW-1185">Reference proteome</keyword>
<feature type="compositionally biased region" description="Low complexity" evidence="1">
    <location>
        <begin position="233"/>
        <end position="244"/>
    </location>
</feature>
<feature type="compositionally biased region" description="Basic and acidic residues" evidence="1">
    <location>
        <begin position="150"/>
        <end position="161"/>
    </location>
</feature>
<dbReference type="EMBL" id="JAGTTL010000032">
    <property type="protein sequence ID" value="KAK6296994.1"/>
    <property type="molecule type" value="Genomic_DNA"/>
</dbReference>
<feature type="compositionally biased region" description="Acidic residues" evidence="1">
    <location>
        <begin position="46"/>
        <end position="58"/>
    </location>
</feature>
<gene>
    <name evidence="2" type="ORF">J4Q44_G00331360</name>
</gene>
<feature type="compositionally biased region" description="Polar residues" evidence="1">
    <location>
        <begin position="15"/>
        <end position="25"/>
    </location>
</feature>
<feature type="compositionally biased region" description="Basic residues" evidence="1">
    <location>
        <begin position="92"/>
        <end position="107"/>
    </location>
</feature>
<evidence type="ECO:0000256" key="1">
    <source>
        <dbReference type="SAM" id="MobiDB-lite"/>
    </source>
</evidence>
<accession>A0AAN8KLG0</accession>
<feature type="compositionally biased region" description="Basic and acidic residues" evidence="1">
    <location>
        <begin position="175"/>
        <end position="187"/>
    </location>
</feature>
<name>A0AAN8KLG0_9TELE</name>
<evidence type="ECO:0000313" key="3">
    <source>
        <dbReference type="Proteomes" id="UP001356427"/>
    </source>
</evidence>
<feature type="region of interest" description="Disordered" evidence="1">
    <location>
        <begin position="226"/>
        <end position="248"/>
    </location>
</feature>
<evidence type="ECO:0000313" key="2">
    <source>
        <dbReference type="EMBL" id="KAK6296994.1"/>
    </source>
</evidence>
<feature type="region of interest" description="Disordered" evidence="1">
    <location>
        <begin position="1"/>
        <end position="212"/>
    </location>
</feature>
<dbReference type="AlphaFoldDB" id="A0AAN8KLG0"/>
<protein>
    <submittedName>
        <fullName evidence="2">Uncharacterized protein</fullName>
    </submittedName>
</protein>
<sequence length="295" mass="32265">MGQVLGFSHCKEYGSVSSTPDSTPPCTEGGNEESELCDLQTAREWSDEEDGGPEDDDGGASSPSIWGTPRQNSFEPTFSYIAIAEAEAGGASRHHRDSSSGSRRRGGARGGRTSLSRTDTVEMLLPLDSPDVEWDPHAFLGREEEEEREREERERDIHRQTEAVQASLLDTEIEPQERDTETQRGETEPLEPQHYSPSDSHQAASPPPEPESLVTMETTVTLLTAVRPRGGLTDDVSSTSSTSVGRNTQEELASEQWFSVLNLSGPMICTHIAVGGLRGGWPRGWVYFSVHSPSH</sequence>